<keyword evidence="3" id="KW-0611">Plant defense</keyword>
<dbReference type="InterPro" id="IPR041118">
    <property type="entry name" value="Rx_N"/>
</dbReference>
<accession>A0AAN8T2H3</accession>
<name>A0AAN8T2H3_SOLBU</name>
<reference evidence="5 6" key="1">
    <citation type="submission" date="2024-02" db="EMBL/GenBank/DDBJ databases">
        <title>de novo genome assembly of Solanum bulbocastanum strain 11H21.</title>
        <authorList>
            <person name="Hosaka A.J."/>
        </authorList>
    </citation>
    <scope>NUCLEOTIDE SEQUENCE [LARGE SCALE GENOMIC DNA]</scope>
    <source>
        <tissue evidence="5">Young leaves</tissue>
    </source>
</reference>
<keyword evidence="6" id="KW-1185">Reference proteome</keyword>
<keyword evidence="2" id="KW-0547">Nucleotide-binding</keyword>
<evidence type="ECO:0000313" key="5">
    <source>
        <dbReference type="EMBL" id="KAK6780468.1"/>
    </source>
</evidence>
<evidence type="ECO:0000256" key="2">
    <source>
        <dbReference type="ARBA" id="ARBA00022741"/>
    </source>
</evidence>
<sequence>MAEAFLQLLLDNLTSFIHGKLVLFFGFEKEFEKLSSMLSTIQAVLEDAQEKQLKDKTIEN</sequence>
<dbReference type="Proteomes" id="UP001371456">
    <property type="component" value="Unassembled WGS sequence"/>
</dbReference>
<protein>
    <recommendedName>
        <fullName evidence="4">Disease resistance N-terminal domain-containing protein</fullName>
    </recommendedName>
</protein>
<evidence type="ECO:0000313" key="6">
    <source>
        <dbReference type="Proteomes" id="UP001371456"/>
    </source>
</evidence>
<organism evidence="5 6">
    <name type="scientific">Solanum bulbocastanum</name>
    <name type="common">Wild potato</name>
    <dbReference type="NCBI Taxonomy" id="147425"/>
    <lineage>
        <taxon>Eukaryota</taxon>
        <taxon>Viridiplantae</taxon>
        <taxon>Streptophyta</taxon>
        <taxon>Embryophyta</taxon>
        <taxon>Tracheophyta</taxon>
        <taxon>Spermatophyta</taxon>
        <taxon>Magnoliopsida</taxon>
        <taxon>eudicotyledons</taxon>
        <taxon>Gunneridae</taxon>
        <taxon>Pentapetalae</taxon>
        <taxon>asterids</taxon>
        <taxon>lamiids</taxon>
        <taxon>Solanales</taxon>
        <taxon>Solanaceae</taxon>
        <taxon>Solanoideae</taxon>
        <taxon>Solaneae</taxon>
        <taxon>Solanum</taxon>
    </lineage>
</organism>
<dbReference type="GO" id="GO:0006952">
    <property type="term" value="P:defense response"/>
    <property type="evidence" value="ECO:0007669"/>
    <property type="project" value="UniProtKB-KW"/>
</dbReference>
<comment type="caution">
    <text evidence="5">The sequence shown here is derived from an EMBL/GenBank/DDBJ whole genome shotgun (WGS) entry which is preliminary data.</text>
</comment>
<evidence type="ECO:0000256" key="1">
    <source>
        <dbReference type="ARBA" id="ARBA00022737"/>
    </source>
</evidence>
<dbReference type="Gene3D" id="1.20.5.4130">
    <property type="match status" value="1"/>
</dbReference>
<dbReference type="GO" id="GO:0000166">
    <property type="term" value="F:nucleotide binding"/>
    <property type="evidence" value="ECO:0007669"/>
    <property type="project" value="UniProtKB-KW"/>
</dbReference>
<dbReference type="AlphaFoldDB" id="A0AAN8T2H3"/>
<feature type="domain" description="Disease resistance N-terminal" evidence="4">
    <location>
        <begin position="5"/>
        <end position="59"/>
    </location>
</feature>
<evidence type="ECO:0000259" key="4">
    <source>
        <dbReference type="Pfam" id="PF18052"/>
    </source>
</evidence>
<dbReference type="EMBL" id="JBANQN010000009">
    <property type="protein sequence ID" value="KAK6780468.1"/>
    <property type="molecule type" value="Genomic_DNA"/>
</dbReference>
<dbReference type="Pfam" id="PF18052">
    <property type="entry name" value="Rx_N"/>
    <property type="match status" value="1"/>
</dbReference>
<keyword evidence="1" id="KW-0677">Repeat</keyword>
<gene>
    <name evidence="5" type="ORF">RDI58_022652</name>
</gene>
<evidence type="ECO:0000256" key="3">
    <source>
        <dbReference type="ARBA" id="ARBA00022821"/>
    </source>
</evidence>
<proteinExistence type="predicted"/>